<dbReference type="Gene3D" id="3.30.1490.20">
    <property type="entry name" value="ATP-grasp fold, A domain"/>
    <property type="match status" value="1"/>
</dbReference>
<dbReference type="GO" id="GO:0004518">
    <property type="term" value="F:nuclease activity"/>
    <property type="evidence" value="ECO:0007669"/>
    <property type="project" value="UniProtKB-KW"/>
</dbReference>
<dbReference type="Pfam" id="PF17760">
    <property type="entry name" value="UvrA_inter"/>
    <property type="match status" value="1"/>
</dbReference>
<dbReference type="InterPro" id="IPR004602">
    <property type="entry name" value="UvrA"/>
</dbReference>
<dbReference type="Gene3D" id="3.40.50.300">
    <property type="entry name" value="P-loop containing nucleotide triphosphate hydrolases"/>
    <property type="match status" value="2"/>
</dbReference>
<dbReference type="GO" id="GO:0009380">
    <property type="term" value="C:excinuclease repair complex"/>
    <property type="evidence" value="ECO:0007669"/>
    <property type="project" value="InterPro"/>
</dbReference>
<dbReference type="PROSITE" id="PS50893">
    <property type="entry name" value="ABC_TRANSPORTER_2"/>
    <property type="match status" value="1"/>
</dbReference>
<keyword evidence="13" id="KW-0234">DNA repair</keyword>
<dbReference type="PANTHER" id="PTHR43152">
    <property type="entry name" value="UVRABC SYSTEM PROTEIN A"/>
    <property type="match status" value="1"/>
</dbReference>
<keyword evidence="8" id="KW-0863">Zinc-finger</keyword>
<evidence type="ECO:0000256" key="10">
    <source>
        <dbReference type="ARBA" id="ARBA00022840"/>
    </source>
</evidence>
<dbReference type="EMBL" id="MHNI01000031">
    <property type="protein sequence ID" value="OGZ41353.1"/>
    <property type="molecule type" value="Genomic_DNA"/>
</dbReference>
<dbReference type="GO" id="GO:0005737">
    <property type="term" value="C:cytoplasm"/>
    <property type="evidence" value="ECO:0007669"/>
    <property type="project" value="UniProtKB-SubCell"/>
</dbReference>
<dbReference type="InterPro" id="IPR027417">
    <property type="entry name" value="P-loop_NTPase"/>
</dbReference>
<reference evidence="18 19" key="1">
    <citation type="journal article" date="2016" name="Nat. Commun.">
        <title>Thousands of microbial genomes shed light on interconnected biogeochemical processes in an aquifer system.</title>
        <authorList>
            <person name="Anantharaman K."/>
            <person name="Brown C.T."/>
            <person name="Hug L.A."/>
            <person name="Sharon I."/>
            <person name="Castelle C.J."/>
            <person name="Probst A.J."/>
            <person name="Thomas B.C."/>
            <person name="Singh A."/>
            <person name="Wilkins M.J."/>
            <person name="Karaoz U."/>
            <person name="Brodie E.L."/>
            <person name="Williams K.H."/>
            <person name="Hubbard S.S."/>
            <person name="Banfield J.F."/>
        </authorList>
    </citation>
    <scope>NUCLEOTIDE SEQUENCE [LARGE SCALE GENOMIC DNA]</scope>
</reference>
<evidence type="ECO:0000256" key="2">
    <source>
        <dbReference type="ARBA" id="ARBA00022490"/>
    </source>
</evidence>
<evidence type="ECO:0000256" key="8">
    <source>
        <dbReference type="ARBA" id="ARBA00022771"/>
    </source>
</evidence>
<feature type="domain" description="ABC transporter" evidence="17">
    <location>
        <begin position="609"/>
        <end position="948"/>
    </location>
</feature>
<dbReference type="Gene3D" id="1.10.8.280">
    <property type="entry name" value="ABC transporter ATPase domain-like"/>
    <property type="match status" value="1"/>
</dbReference>
<dbReference type="InterPro" id="IPR013815">
    <property type="entry name" value="ATP_grasp_subdomain_1"/>
</dbReference>
<evidence type="ECO:0000256" key="6">
    <source>
        <dbReference type="ARBA" id="ARBA00022763"/>
    </source>
</evidence>
<dbReference type="NCBIfam" id="TIGR00630">
    <property type="entry name" value="uvra"/>
    <property type="match status" value="1"/>
</dbReference>
<organism evidence="18 19">
    <name type="scientific">Candidatus Ryanbacteria bacterium RIFCSPHIGHO2_01_45_13</name>
    <dbReference type="NCBI Taxonomy" id="1802112"/>
    <lineage>
        <taxon>Bacteria</taxon>
        <taxon>Candidatus Ryaniibacteriota</taxon>
    </lineage>
</organism>
<comment type="caution">
    <text evidence="18">The sequence shown here is derived from an EMBL/GenBank/DDBJ whole genome shotgun (WGS) entry which is preliminary data.</text>
</comment>
<dbReference type="GO" id="GO:0016887">
    <property type="term" value="F:ATP hydrolysis activity"/>
    <property type="evidence" value="ECO:0007669"/>
    <property type="project" value="InterPro"/>
</dbReference>
<comment type="subcellular location">
    <subcellularLocation>
        <location evidence="1">Cytoplasm</location>
    </subcellularLocation>
</comment>
<gene>
    <name evidence="18" type="ORF">A2W41_01365</name>
</gene>
<dbReference type="CDD" id="cd03271">
    <property type="entry name" value="ABC_UvrA_II"/>
    <property type="match status" value="1"/>
</dbReference>
<dbReference type="Pfam" id="PF17755">
    <property type="entry name" value="UvrA_DNA-bind"/>
    <property type="match status" value="1"/>
</dbReference>
<keyword evidence="10" id="KW-0067">ATP-binding</keyword>
<name>A0A1G2FTH8_9BACT</name>
<dbReference type="GO" id="GO:0006289">
    <property type="term" value="P:nucleotide-excision repair"/>
    <property type="evidence" value="ECO:0007669"/>
    <property type="project" value="InterPro"/>
</dbReference>
<dbReference type="InterPro" id="IPR003439">
    <property type="entry name" value="ABC_transporter-like_ATP-bd"/>
</dbReference>
<evidence type="ECO:0000256" key="9">
    <source>
        <dbReference type="ARBA" id="ARBA00022833"/>
    </source>
</evidence>
<keyword evidence="7" id="KW-0228">DNA excision</keyword>
<dbReference type="PANTHER" id="PTHR43152:SF1">
    <property type="entry name" value="UVRA PROTEIN"/>
    <property type="match status" value="1"/>
</dbReference>
<keyword evidence="6" id="KW-0227">DNA damage</keyword>
<dbReference type="Gene3D" id="1.20.1580.10">
    <property type="entry name" value="ABC transporter ATPase like domain"/>
    <property type="match status" value="2"/>
</dbReference>
<evidence type="ECO:0000256" key="12">
    <source>
        <dbReference type="ARBA" id="ARBA00023125"/>
    </source>
</evidence>
<accession>A0A1G2FTH8</accession>
<keyword evidence="5" id="KW-0547">Nucleotide-binding</keyword>
<keyword evidence="9" id="KW-0862">Zinc</keyword>
<evidence type="ECO:0000256" key="7">
    <source>
        <dbReference type="ARBA" id="ARBA00022769"/>
    </source>
</evidence>
<proteinExistence type="inferred from homology"/>
<keyword evidence="2" id="KW-0963">Cytoplasm</keyword>
<comment type="similarity">
    <text evidence="14">Belongs to the ABC transporter superfamily. UvrA family.</text>
</comment>
<dbReference type="InterPro" id="IPR003593">
    <property type="entry name" value="AAA+_ATPase"/>
</dbReference>
<dbReference type="InterPro" id="IPR041552">
    <property type="entry name" value="UvrA_DNA-bd"/>
</dbReference>
<dbReference type="Proteomes" id="UP000176700">
    <property type="component" value="Unassembled WGS sequence"/>
</dbReference>
<evidence type="ECO:0000256" key="3">
    <source>
        <dbReference type="ARBA" id="ARBA00022723"/>
    </source>
</evidence>
<evidence type="ECO:0000256" key="4">
    <source>
        <dbReference type="ARBA" id="ARBA00022737"/>
    </source>
</evidence>
<protein>
    <recommendedName>
        <fullName evidence="15">UvrABC system protein A</fullName>
    </recommendedName>
    <alternativeName>
        <fullName evidence="16">Excinuclease ABC subunit A</fullName>
    </alternativeName>
</protein>
<evidence type="ECO:0000256" key="11">
    <source>
        <dbReference type="ARBA" id="ARBA00022881"/>
    </source>
</evidence>
<dbReference type="SUPFAM" id="SSF52540">
    <property type="entry name" value="P-loop containing nucleoside triphosphate hydrolases"/>
    <property type="match status" value="2"/>
</dbReference>
<keyword evidence="4" id="KW-0677">Repeat</keyword>
<dbReference type="InterPro" id="IPR017871">
    <property type="entry name" value="ABC_transporter-like_CS"/>
</dbReference>
<dbReference type="InterPro" id="IPR041102">
    <property type="entry name" value="UvrA_inter"/>
</dbReference>
<evidence type="ECO:0000259" key="17">
    <source>
        <dbReference type="PROSITE" id="PS50893"/>
    </source>
</evidence>
<evidence type="ECO:0000313" key="18">
    <source>
        <dbReference type="EMBL" id="OGZ41353.1"/>
    </source>
</evidence>
<dbReference type="GO" id="GO:0005524">
    <property type="term" value="F:ATP binding"/>
    <property type="evidence" value="ECO:0007669"/>
    <property type="project" value="UniProtKB-KW"/>
</dbReference>
<evidence type="ECO:0000256" key="15">
    <source>
        <dbReference type="ARBA" id="ARBA00039316"/>
    </source>
</evidence>
<dbReference type="GO" id="GO:0008270">
    <property type="term" value="F:zinc ion binding"/>
    <property type="evidence" value="ECO:0007669"/>
    <property type="project" value="UniProtKB-KW"/>
</dbReference>
<dbReference type="SMART" id="SM00382">
    <property type="entry name" value="AAA"/>
    <property type="match status" value="2"/>
</dbReference>
<evidence type="ECO:0000256" key="13">
    <source>
        <dbReference type="ARBA" id="ARBA00023204"/>
    </source>
</evidence>
<dbReference type="NCBIfam" id="NF001503">
    <property type="entry name" value="PRK00349.1"/>
    <property type="match status" value="1"/>
</dbReference>
<dbReference type="GO" id="GO:0003677">
    <property type="term" value="F:DNA binding"/>
    <property type="evidence" value="ECO:0007669"/>
    <property type="project" value="UniProtKB-KW"/>
</dbReference>
<evidence type="ECO:0000313" key="19">
    <source>
        <dbReference type="Proteomes" id="UP000176700"/>
    </source>
</evidence>
<keyword evidence="11" id="KW-0267">Excision nuclease</keyword>
<keyword evidence="12" id="KW-0238">DNA-binding</keyword>
<evidence type="ECO:0000256" key="14">
    <source>
        <dbReference type="ARBA" id="ARBA00038000"/>
    </source>
</evidence>
<evidence type="ECO:0000256" key="16">
    <source>
        <dbReference type="ARBA" id="ARBA00042156"/>
    </source>
</evidence>
<sequence length="951" mass="105633">MKPRKQNTTSYIRVRGARMHNLKNINLDIPRNKFVVITGLSGSGKSSLAFDTIYAEAERRFVESLSSYARQFLGVKEKPDVESIEGLSPAIAIDQKSVSKNPRSTVGTITEIYDYLRILFSRVGEPHCPFCNLSVKRQTPDEILRKILSFSPGTKAVLLGPVIRDKKGEHKKVLQEIEQRGFLRVRADGEIMTLEEAHDLHVDPKKKHSIEVVVDRLIIDEEIERMRLRDSLETALSIGKGTVIVYDGDKDTLFSEHLACPSCGVSFPELEPRLFSFNSPHGTCPVCTGLGSVLEVDPKLVIPNQELSLGEGAIQPWARASHRVGRQSWYWWMLEDLSERFHFSLHVPVKKLPKHILQILLYGENGKNKNNNEEKTDVRTTNSGAFEGVIPNLKRRWKETDSEWTRAEIEKYMIVRTCESCKGNRVCREALAVTIEGKNIAGVSQMAVELSLSFFTALLKKSKSEMRPLIGEIVKRLQFLMNVGLGYITLFRSSVTLSGGEAQRVRLATQIGSQLTGVIYVLDEPSVGLHARDHSMLLTTLKHLRDLGNSVLIVEHDRETIEESDWIVDLGPGAGLKGGKVIFEGTPGEMRKANTLTGEYISGKKQVSLERSPLIKDNKPKQQYLILEGAREHNLKDVTIKIPLGKLICVSGVSGSGKSTLINDTLARVLMKHYYGSKEIPGAYRTIKGLALVDKAVVVDQSPIGRTPRSNPATYTGIFGPIRELFASTRDARSRGYGPGRFSFNVKGGRCEVCEGQGVKKIEMYFLPDIYVECEECHGKRYNKEALDIEYNGLTIADVLHLSCEQSCKFFKDIAPVASKLETLINVGLGYMKLGQPATTLSGGEAQRVKLATELAKKATGRTLYILDEPTTGLHFDDIQKLLTVLASLRDRGNTVLVIEHNMEVLKNADWIVDLGPEGGQGGGKIVGEGTPQQLAGVKTSYTGRWLKKVL</sequence>
<evidence type="ECO:0000256" key="5">
    <source>
        <dbReference type="ARBA" id="ARBA00022741"/>
    </source>
</evidence>
<dbReference type="AlphaFoldDB" id="A0A1G2FTH8"/>
<evidence type="ECO:0000256" key="1">
    <source>
        <dbReference type="ARBA" id="ARBA00004496"/>
    </source>
</evidence>
<dbReference type="PROSITE" id="PS00211">
    <property type="entry name" value="ABC_TRANSPORTER_1"/>
    <property type="match status" value="2"/>
</dbReference>
<keyword evidence="3" id="KW-0479">Metal-binding</keyword>